<dbReference type="Proteomes" id="UP000001137">
    <property type="component" value="Chromosome"/>
</dbReference>
<reference evidence="2 3" key="1">
    <citation type="submission" date="2007-10" db="EMBL/GenBank/DDBJ databases">
        <title>Complete sequence of Caldivirga maquilingensis IC-167.</title>
        <authorList>
            <consortium name="US DOE Joint Genome Institute"/>
            <person name="Copeland A."/>
            <person name="Lucas S."/>
            <person name="Lapidus A."/>
            <person name="Barry K."/>
            <person name="Glavina del Rio T."/>
            <person name="Dalin E."/>
            <person name="Tice H."/>
            <person name="Pitluck S."/>
            <person name="Saunders E."/>
            <person name="Brettin T."/>
            <person name="Bruce D."/>
            <person name="Detter J.C."/>
            <person name="Han C."/>
            <person name="Schmutz J."/>
            <person name="Larimer F."/>
            <person name="Land M."/>
            <person name="Hauser L."/>
            <person name="Kyrpides N."/>
            <person name="Ivanova N."/>
            <person name="Biddle J.F."/>
            <person name="Zhang Z."/>
            <person name="Fitz-Gibbon S.T."/>
            <person name="Lowe T.M."/>
            <person name="Saltikov C."/>
            <person name="House C.H."/>
            <person name="Richardson P."/>
        </authorList>
    </citation>
    <scope>NUCLEOTIDE SEQUENCE [LARGE SCALE GENOMIC DNA]</scope>
    <source>
        <strain evidence="3">ATCC 700844 / DSM 13496 / JCM 10307 / IC-167</strain>
    </source>
</reference>
<dbReference type="HOGENOM" id="CLU_104910_0_0_2"/>
<organism evidence="2 3">
    <name type="scientific">Caldivirga maquilingensis (strain ATCC 700844 / DSM 13496 / JCM 10307 / IC-167)</name>
    <dbReference type="NCBI Taxonomy" id="397948"/>
    <lineage>
        <taxon>Archaea</taxon>
        <taxon>Thermoproteota</taxon>
        <taxon>Thermoprotei</taxon>
        <taxon>Thermoproteales</taxon>
        <taxon>Thermoproteaceae</taxon>
        <taxon>Caldivirga</taxon>
    </lineage>
</organism>
<sequence>MLIMQVNYLDISRGFTYVEFDYVHKVDWTYKASGYEFSYNVVESYINETGKYALEFAILRVNDKATLRGILNIIRSDGNVKEVIKVTPLNTGYPKRVSIIIRVKLDNSTRFRAYRLGGIEVKDTIINGVENWGFALPSSSEVKRLKQYLTMGGEVKDMRTRRINADELIYMTIHSKLTPFLSKGELKVLKTAYELGYLSEPRRTTLSKVADTLGLSTTTVNYEIRRGIYKLLTLILRGIINT</sequence>
<evidence type="ECO:0000313" key="3">
    <source>
        <dbReference type="Proteomes" id="UP000001137"/>
    </source>
</evidence>
<evidence type="ECO:0000259" key="1">
    <source>
        <dbReference type="Pfam" id="PF04967"/>
    </source>
</evidence>
<keyword evidence="3" id="KW-1185">Reference proteome</keyword>
<gene>
    <name evidence="2" type="ordered locus">Cmaq_0917</name>
</gene>
<dbReference type="Pfam" id="PF04967">
    <property type="entry name" value="HTH_10"/>
    <property type="match status" value="1"/>
</dbReference>
<dbReference type="AlphaFoldDB" id="A8MD94"/>
<evidence type="ECO:0000313" key="2">
    <source>
        <dbReference type="EMBL" id="ABW01750.1"/>
    </source>
</evidence>
<dbReference type="PANTHER" id="PTHR34236:SF1">
    <property type="entry name" value="DIMETHYL SULFOXIDE REDUCTASE TRANSCRIPTIONAL ACTIVATOR"/>
    <property type="match status" value="1"/>
</dbReference>
<dbReference type="eggNOG" id="arCOG02272">
    <property type="taxonomic scope" value="Archaea"/>
</dbReference>
<dbReference type="PANTHER" id="PTHR34236">
    <property type="entry name" value="DIMETHYL SULFOXIDE REDUCTASE TRANSCRIPTIONAL ACTIVATOR"/>
    <property type="match status" value="1"/>
</dbReference>
<accession>A8MD94</accession>
<name>A8MD94_CALMQ</name>
<proteinExistence type="predicted"/>
<protein>
    <submittedName>
        <fullName evidence="2">Bacterio-opsin activator HTH domain protein</fullName>
    </submittedName>
</protein>
<dbReference type="InterPro" id="IPR007050">
    <property type="entry name" value="HTH_bacterioopsin"/>
</dbReference>
<dbReference type="KEGG" id="cma:Cmaq_0917"/>
<feature type="domain" description="HTH bat-type" evidence="1">
    <location>
        <begin position="182"/>
        <end position="232"/>
    </location>
</feature>
<dbReference type="EMBL" id="CP000852">
    <property type="protein sequence ID" value="ABW01750.1"/>
    <property type="molecule type" value="Genomic_DNA"/>
</dbReference>